<proteinExistence type="predicted"/>
<keyword evidence="3" id="KW-1185">Reference proteome</keyword>
<dbReference type="InParanoid" id="A0A6P8YZE2"/>
<evidence type="ECO:0000256" key="1">
    <source>
        <dbReference type="SAM" id="MobiDB-lite"/>
    </source>
</evidence>
<dbReference type="RefSeq" id="XP_034245543.1">
    <property type="nucleotide sequence ID" value="XM_034389652.1"/>
</dbReference>
<dbReference type="PROSITE" id="PS51029">
    <property type="entry name" value="MADF"/>
    <property type="match status" value="1"/>
</dbReference>
<dbReference type="InterPro" id="IPR006578">
    <property type="entry name" value="MADF-dom"/>
</dbReference>
<dbReference type="GeneID" id="117647756"/>
<dbReference type="GO" id="GO:0005667">
    <property type="term" value="C:transcription regulator complex"/>
    <property type="evidence" value="ECO:0007669"/>
    <property type="project" value="TreeGrafter"/>
</dbReference>
<dbReference type="SMART" id="SM00595">
    <property type="entry name" value="MADF"/>
    <property type="match status" value="1"/>
</dbReference>
<protein>
    <submittedName>
        <fullName evidence="4">Uncharacterized protein LOC117647756</fullName>
    </submittedName>
</protein>
<evidence type="ECO:0000313" key="3">
    <source>
        <dbReference type="Proteomes" id="UP000515158"/>
    </source>
</evidence>
<accession>A0A6P8YZE2</accession>
<feature type="compositionally biased region" description="Polar residues" evidence="1">
    <location>
        <begin position="182"/>
        <end position="193"/>
    </location>
</feature>
<dbReference type="KEGG" id="tpal:117647756"/>
<dbReference type="AlphaFoldDB" id="A0A6P8YZE2"/>
<feature type="region of interest" description="Disordered" evidence="1">
    <location>
        <begin position="155"/>
        <end position="218"/>
    </location>
</feature>
<dbReference type="Proteomes" id="UP000515158">
    <property type="component" value="Unplaced"/>
</dbReference>
<evidence type="ECO:0000259" key="2">
    <source>
        <dbReference type="PROSITE" id="PS51029"/>
    </source>
</evidence>
<dbReference type="PANTHER" id="PTHR12243:SF67">
    <property type="entry name" value="COREPRESSOR OF PANGOLIN, ISOFORM A-RELATED"/>
    <property type="match status" value="1"/>
</dbReference>
<sequence>MAEELDDNLAELCVFVDLVQARPCLYDTENVNYKKKTFKENAWRLIGEAMDWEGDEKTSLVEVCIRQWKSIRDGFNRAMKKLPSGSGTPVKDTRMAPLWQKCSFLQNVKTKNTRKTFSNYTKKRKIGESSDETSQPAGDWGGLDTIFVSNDDGVEEEVVERNDSAATQAGNAIDDADAGPSSHMSEFETTQLQKPKKKPAPARINPPSETFSKKKVESTKKFEEMVSEGFKTFNALAQRQMTAPTKDSSATTL</sequence>
<dbReference type="Pfam" id="PF10545">
    <property type="entry name" value="MADF_DNA_bdg"/>
    <property type="match status" value="1"/>
</dbReference>
<name>A0A6P8YZE2_THRPL</name>
<dbReference type="OrthoDB" id="5984255at2759"/>
<dbReference type="GO" id="GO:0006357">
    <property type="term" value="P:regulation of transcription by RNA polymerase II"/>
    <property type="evidence" value="ECO:0007669"/>
    <property type="project" value="TreeGrafter"/>
</dbReference>
<evidence type="ECO:0000313" key="4">
    <source>
        <dbReference type="RefSeq" id="XP_034245543.1"/>
    </source>
</evidence>
<reference evidence="4" key="1">
    <citation type="submission" date="2025-08" db="UniProtKB">
        <authorList>
            <consortium name="RefSeq"/>
        </authorList>
    </citation>
    <scope>IDENTIFICATION</scope>
    <source>
        <tissue evidence="4">Total insect</tissue>
    </source>
</reference>
<organism evidence="4">
    <name type="scientific">Thrips palmi</name>
    <name type="common">Melon thrips</name>
    <dbReference type="NCBI Taxonomy" id="161013"/>
    <lineage>
        <taxon>Eukaryota</taxon>
        <taxon>Metazoa</taxon>
        <taxon>Ecdysozoa</taxon>
        <taxon>Arthropoda</taxon>
        <taxon>Hexapoda</taxon>
        <taxon>Insecta</taxon>
        <taxon>Pterygota</taxon>
        <taxon>Neoptera</taxon>
        <taxon>Paraneoptera</taxon>
        <taxon>Thysanoptera</taxon>
        <taxon>Terebrantia</taxon>
        <taxon>Thripoidea</taxon>
        <taxon>Thripidae</taxon>
        <taxon>Thrips</taxon>
    </lineage>
</organism>
<dbReference type="PANTHER" id="PTHR12243">
    <property type="entry name" value="MADF DOMAIN TRANSCRIPTION FACTOR"/>
    <property type="match status" value="1"/>
</dbReference>
<dbReference type="InterPro" id="IPR039353">
    <property type="entry name" value="TF_Adf1"/>
</dbReference>
<dbReference type="GO" id="GO:0005634">
    <property type="term" value="C:nucleus"/>
    <property type="evidence" value="ECO:0007669"/>
    <property type="project" value="TreeGrafter"/>
</dbReference>
<gene>
    <name evidence="4" type="primary">LOC117647756</name>
</gene>
<feature type="domain" description="MADF" evidence="2">
    <location>
        <begin position="14"/>
        <end position="110"/>
    </location>
</feature>